<keyword evidence="10" id="KW-1185">Reference proteome</keyword>
<protein>
    <recommendedName>
        <fullName evidence="11">Ionotropic glutamate receptor C-terminal domain-containing protein</fullName>
    </recommendedName>
</protein>
<dbReference type="PANTHER" id="PTHR42643:SF24">
    <property type="entry name" value="IONOTROPIC RECEPTOR 60A"/>
    <property type="match status" value="1"/>
</dbReference>
<evidence type="ECO:0000256" key="2">
    <source>
        <dbReference type="ARBA" id="ARBA00022475"/>
    </source>
</evidence>
<evidence type="ECO:0000256" key="6">
    <source>
        <dbReference type="ARBA" id="ARBA00023170"/>
    </source>
</evidence>
<proteinExistence type="predicted"/>
<accession>A0A226D8Q0</accession>
<sequence>MEIKIGPFQDFLEIINPVILIATDCLTSSAQDSTRFLGGLQNLKISAIPLVIRGDFEISAMPQYEYMFGSELKFREDFEELQKIWYHGNSNLHSATVKVDAHGGMKSEKKNDLECSLYLTSRIRSPDICVISLLQAKHNFTTVWSRFGRRNGKGSGSTRRVKSVTRIEKLSLTDGTLNIDRSNGTKLSPYAAISTTLSSYGMTVESVKFVVCTESTKFSLLYILAPLDCQVWLVILVTWMVTSLLCTVLRSGRVGSYFADNLYFSALPVLDQTTPFYRRVKLKAMLLMSCYLIFSFLIGIFYKGSLHSMLAVKSLPALPATFEALLTARHIPIFSQHRPGAMRSRRGQWKDIKRQSTLITTQIQGRTRILRESPSSLVLNMVLGKPIALLESKAKLSTMPETFAIVNAEGLLSHFVKSIEYFTSLMVSKNSAIAPVSEKQGWRISRNRWQRPIGRSWGAIVESGMYERWITLDDIGDQLKAIFAVEDPPMRGHYARLMLAEKRKGVMPTVEAMGLDDLSLVWVSCVLIICCGGVSLILELLHFKFKMQVGCDKLYAVTRFKVFTQKIFVNATPHLGIKLYE</sequence>
<keyword evidence="3 8" id="KW-0812">Transmembrane</keyword>
<evidence type="ECO:0000256" key="1">
    <source>
        <dbReference type="ARBA" id="ARBA00004651"/>
    </source>
</evidence>
<evidence type="ECO:0000313" key="9">
    <source>
        <dbReference type="EMBL" id="OXA41503.1"/>
    </source>
</evidence>
<dbReference type="GO" id="GO:0005886">
    <property type="term" value="C:plasma membrane"/>
    <property type="evidence" value="ECO:0007669"/>
    <property type="project" value="UniProtKB-SubCell"/>
</dbReference>
<evidence type="ECO:0000256" key="4">
    <source>
        <dbReference type="ARBA" id="ARBA00022989"/>
    </source>
</evidence>
<evidence type="ECO:0000313" key="10">
    <source>
        <dbReference type="Proteomes" id="UP000198287"/>
    </source>
</evidence>
<evidence type="ECO:0008006" key="11">
    <source>
        <dbReference type="Google" id="ProtNLM"/>
    </source>
</evidence>
<evidence type="ECO:0000256" key="7">
    <source>
        <dbReference type="ARBA" id="ARBA00023180"/>
    </source>
</evidence>
<dbReference type="InterPro" id="IPR052192">
    <property type="entry name" value="Insect_Ionotropic_Sensory_Rcpt"/>
</dbReference>
<dbReference type="EMBL" id="LNIX01000029">
    <property type="protein sequence ID" value="OXA41503.1"/>
    <property type="molecule type" value="Genomic_DNA"/>
</dbReference>
<reference evidence="9 10" key="1">
    <citation type="submission" date="2015-12" db="EMBL/GenBank/DDBJ databases">
        <title>The genome of Folsomia candida.</title>
        <authorList>
            <person name="Faddeeva A."/>
            <person name="Derks M.F."/>
            <person name="Anvar Y."/>
            <person name="Smit S."/>
            <person name="Van Straalen N."/>
            <person name="Roelofs D."/>
        </authorList>
    </citation>
    <scope>NUCLEOTIDE SEQUENCE [LARGE SCALE GENOMIC DNA]</scope>
    <source>
        <strain evidence="9 10">VU population</strain>
        <tissue evidence="9">Whole body</tissue>
    </source>
</reference>
<feature type="transmembrane region" description="Helical" evidence="8">
    <location>
        <begin position="519"/>
        <end position="538"/>
    </location>
</feature>
<comment type="caution">
    <text evidence="9">The sequence shown here is derived from an EMBL/GenBank/DDBJ whole genome shotgun (WGS) entry which is preliminary data.</text>
</comment>
<name>A0A226D8Q0_FOLCA</name>
<keyword evidence="7" id="KW-0325">Glycoprotein</keyword>
<gene>
    <name evidence="9" type="ORF">Fcan01_23742</name>
</gene>
<comment type="subcellular location">
    <subcellularLocation>
        <location evidence="1">Cell membrane</location>
        <topology evidence="1">Multi-pass membrane protein</topology>
    </subcellularLocation>
</comment>
<dbReference type="Proteomes" id="UP000198287">
    <property type="component" value="Unassembled WGS sequence"/>
</dbReference>
<dbReference type="PANTHER" id="PTHR42643">
    <property type="entry name" value="IONOTROPIC RECEPTOR 20A-RELATED"/>
    <property type="match status" value="1"/>
</dbReference>
<evidence type="ECO:0000256" key="5">
    <source>
        <dbReference type="ARBA" id="ARBA00023136"/>
    </source>
</evidence>
<keyword evidence="2" id="KW-1003">Cell membrane</keyword>
<keyword evidence="6" id="KW-0675">Receptor</keyword>
<feature type="transmembrane region" description="Helical" evidence="8">
    <location>
        <begin position="284"/>
        <end position="302"/>
    </location>
</feature>
<organism evidence="9 10">
    <name type="scientific">Folsomia candida</name>
    <name type="common">Springtail</name>
    <dbReference type="NCBI Taxonomy" id="158441"/>
    <lineage>
        <taxon>Eukaryota</taxon>
        <taxon>Metazoa</taxon>
        <taxon>Ecdysozoa</taxon>
        <taxon>Arthropoda</taxon>
        <taxon>Hexapoda</taxon>
        <taxon>Collembola</taxon>
        <taxon>Entomobryomorpha</taxon>
        <taxon>Isotomoidea</taxon>
        <taxon>Isotomidae</taxon>
        <taxon>Proisotominae</taxon>
        <taxon>Folsomia</taxon>
    </lineage>
</organism>
<feature type="transmembrane region" description="Helical" evidence="8">
    <location>
        <begin position="231"/>
        <end position="249"/>
    </location>
</feature>
<keyword evidence="5 8" id="KW-0472">Membrane</keyword>
<evidence type="ECO:0000256" key="3">
    <source>
        <dbReference type="ARBA" id="ARBA00022692"/>
    </source>
</evidence>
<evidence type="ECO:0000256" key="8">
    <source>
        <dbReference type="SAM" id="Phobius"/>
    </source>
</evidence>
<dbReference type="AlphaFoldDB" id="A0A226D8Q0"/>
<keyword evidence="4 8" id="KW-1133">Transmembrane helix</keyword>